<dbReference type="OrthoDB" id="339325at2759"/>
<dbReference type="SMART" id="SM00220">
    <property type="entry name" value="S_TKc"/>
    <property type="match status" value="1"/>
</dbReference>
<reference evidence="3 4" key="1">
    <citation type="submission" date="2016-02" db="EMBL/GenBank/DDBJ databases">
        <title>Genome analysis of coral dinoflagellate symbionts highlights evolutionary adaptations to a symbiotic lifestyle.</title>
        <authorList>
            <person name="Aranda M."/>
            <person name="Li Y."/>
            <person name="Liew Y.J."/>
            <person name="Baumgarten S."/>
            <person name="Simakov O."/>
            <person name="Wilson M."/>
            <person name="Piel J."/>
            <person name="Ashoor H."/>
            <person name="Bougouffa S."/>
            <person name="Bajic V.B."/>
            <person name="Ryu T."/>
            <person name="Ravasi T."/>
            <person name="Bayer T."/>
            <person name="Micklem G."/>
            <person name="Kim H."/>
            <person name="Bhak J."/>
            <person name="Lajeunesse T.C."/>
            <person name="Voolstra C.R."/>
        </authorList>
    </citation>
    <scope>NUCLEOTIDE SEQUENCE [LARGE SCALE GENOMIC DNA]</scope>
    <source>
        <strain evidence="3 4">CCMP2467</strain>
    </source>
</reference>
<dbReference type="PANTHER" id="PTHR44329">
    <property type="entry name" value="SERINE/THREONINE-PROTEIN KINASE TNNI3K-RELATED"/>
    <property type="match status" value="1"/>
</dbReference>
<evidence type="ECO:0000256" key="1">
    <source>
        <dbReference type="SAM" id="MobiDB-lite"/>
    </source>
</evidence>
<dbReference type="InterPro" id="IPR051681">
    <property type="entry name" value="Ser/Thr_Kinases-Pseudokinases"/>
</dbReference>
<dbReference type="GO" id="GO:0005524">
    <property type="term" value="F:ATP binding"/>
    <property type="evidence" value="ECO:0007669"/>
    <property type="project" value="InterPro"/>
</dbReference>
<feature type="compositionally biased region" description="Polar residues" evidence="1">
    <location>
        <begin position="145"/>
        <end position="157"/>
    </location>
</feature>
<evidence type="ECO:0000313" key="4">
    <source>
        <dbReference type="Proteomes" id="UP000186817"/>
    </source>
</evidence>
<dbReference type="EMBL" id="LSRX01000313">
    <property type="protein sequence ID" value="OLQ00838.1"/>
    <property type="molecule type" value="Genomic_DNA"/>
</dbReference>
<dbReference type="InterPro" id="IPR000719">
    <property type="entry name" value="Prot_kinase_dom"/>
</dbReference>
<feature type="region of interest" description="Disordered" evidence="1">
    <location>
        <begin position="262"/>
        <end position="369"/>
    </location>
</feature>
<sequence length="572" mass="60385">MAAMQMAPVQRGGRLSAQTARIQGPPGTVPTHIVQPCGAFHPAAGAYPRQAVPQPQPVPQALHQNAVNMAQAPPRQVPGWYPHASFTAAPPGGVAGFTAPPAQVGCHAPPLPAKHYGTVPPSGSAAAPPGAPARCQVRVHPRISAASQVQASPTLTSPRRAGSPPKSSPTEANALHKSSRMRYSSAERDFEKGQTNVATVLTTQQAMPSPPAQRPVPKAGVRGAYRSSSSSSSLDGSPRHFHRGPAFERALSAGVRVGESPSLARGATASSSSALPLTEATGPVRRSSAGSSLMASSVLARQRSGRRPGSKSPPRNAGQNVTRRPSGGPPSSRGTPGRKSAVAIAVTGGGSAMAPSEPEAEAEPSHRGAEDFYESREYAAQVAAAAAAGQDMSPLLPREKLKPAEVKDVDGELKLVVQLMPQEIIKWKDIKLVKPISMGSFGEVFLARLKNLDVSVKRSLLRPDGSMTPEQLRNLEREINSYRKLNQTQAPCIVKYIGCILEHPNLAVVTEFLPNGNLFDLLFIQRVNLKAALRLKISSQVTSAVGFMHSCDPIMIHRDLKTQNLADSQPED</sequence>
<feature type="compositionally biased region" description="Low complexity" evidence="1">
    <location>
        <begin position="322"/>
        <end position="340"/>
    </location>
</feature>
<feature type="compositionally biased region" description="Low complexity" evidence="1">
    <location>
        <begin position="267"/>
        <end position="300"/>
    </location>
</feature>
<keyword evidence="3" id="KW-0418">Kinase</keyword>
<feature type="region of interest" description="Disordered" evidence="1">
    <location>
        <begin position="201"/>
        <end position="243"/>
    </location>
</feature>
<comment type="caution">
    <text evidence="3">The sequence shown here is derived from an EMBL/GenBank/DDBJ whole genome shotgun (WGS) entry which is preliminary data.</text>
</comment>
<gene>
    <name evidence="3" type="primary">EDR1</name>
    <name evidence="3" type="ORF">AK812_SmicGene16447</name>
</gene>
<feature type="domain" description="Protein kinase" evidence="2">
    <location>
        <begin position="430"/>
        <end position="572"/>
    </location>
</feature>
<protein>
    <submittedName>
        <fullName evidence="3">Serine/threonine-protein kinase EDR1</fullName>
    </submittedName>
</protein>
<dbReference type="Gene3D" id="1.10.510.10">
    <property type="entry name" value="Transferase(Phosphotransferase) domain 1"/>
    <property type="match status" value="1"/>
</dbReference>
<dbReference type="SUPFAM" id="SSF56112">
    <property type="entry name" value="Protein kinase-like (PK-like)"/>
    <property type="match status" value="1"/>
</dbReference>
<dbReference type="GO" id="GO:0004674">
    <property type="term" value="F:protein serine/threonine kinase activity"/>
    <property type="evidence" value="ECO:0007669"/>
    <property type="project" value="TreeGrafter"/>
</dbReference>
<dbReference type="PROSITE" id="PS50011">
    <property type="entry name" value="PROTEIN_KINASE_DOM"/>
    <property type="match status" value="1"/>
</dbReference>
<keyword evidence="4" id="KW-1185">Reference proteome</keyword>
<dbReference type="AlphaFoldDB" id="A0A1Q9E088"/>
<accession>A0A1Q9E088</accession>
<dbReference type="InterPro" id="IPR011009">
    <property type="entry name" value="Kinase-like_dom_sf"/>
</dbReference>
<dbReference type="Pfam" id="PF00069">
    <property type="entry name" value="Pkinase"/>
    <property type="match status" value="1"/>
</dbReference>
<evidence type="ECO:0000259" key="2">
    <source>
        <dbReference type="PROSITE" id="PS50011"/>
    </source>
</evidence>
<dbReference type="Proteomes" id="UP000186817">
    <property type="component" value="Unassembled WGS sequence"/>
</dbReference>
<evidence type="ECO:0000313" key="3">
    <source>
        <dbReference type="EMBL" id="OLQ00838.1"/>
    </source>
</evidence>
<feature type="region of interest" description="Disordered" evidence="1">
    <location>
        <begin position="144"/>
        <end position="189"/>
    </location>
</feature>
<keyword evidence="3" id="KW-0808">Transferase</keyword>
<organism evidence="3 4">
    <name type="scientific">Symbiodinium microadriaticum</name>
    <name type="common">Dinoflagellate</name>
    <name type="synonym">Zooxanthella microadriatica</name>
    <dbReference type="NCBI Taxonomy" id="2951"/>
    <lineage>
        <taxon>Eukaryota</taxon>
        <taxon>Sar</taxon>
        <taxon>Alveolata</taxon>
        <taxon>Dinophyceae</taxon>
        <taxon>Suessiales</taxon>
        <taxon>Symbiodiniaceae</taxon>
        <taxon>Symbiodinium</taxon>
    </lineage>
</organism>
<feature type="region of interest" description="Disordered" evidence="1">
    <location>
        <begin position="115"/>
        <end position="134"/>
    </location>
</feature>
<name>A0A1Q9E088_SYMMI</name>
<proteinExistence type="predicted"/>